<dbReference type="InterPro" id="IPR006838">
    <property type="entry name" value="ADTRP_AIG1"/>
</dbReference>
<organism evidence="18 19">
    <name type="scientific">Pristionchus mayeri</name>
    <dbReference type="NCBI Taxonomy" id="1317129"/>
    <lineage>
        <taxon>Eukaryota</taxon>
        <taxon>Metazoa</taxon>
        <taxon>Ecdysozoa</taxon>
        <taxon>Nematoda</taxon>
        <taxon>Chromadorea</taxon>
        <taxon>Rhabditida</taxon>
        <taxon>Rhabditina</taxon>
        <taxon>Diplogasteromorpha</taxon>
        <taxon>Diplogasteroidea</taxon>
        <taxon>Neodiplogasteridae</taxon>
        <taxon>Pristionchus</taxon>
    </lineage>
</organism>
<sequence length="238" mass="28285">NFKMSLLSILRSFPLRPMAYFAFAAIFSFSLYYDVRFQPRLGHTWYLYKAVMLTNANFILVTIYSILQAFNSIIGSKRLQSHLDFAFYIAVYPIGFCTVFIFWALYFFDPDFVMPEWIRNLIPEWLNQVTHTLPLIYGSVDAFLTRHKCPSWLTLFGASVVLTSFYWTIVFGVRMLYGYWLYPIFDLLNIEWWAVVMFLVVFLYLFDIFVAVFLNFVFWGNLPRISESSESSKKQKRR</sequence>
<evidence type="ECO:0000256" key="7">
    <source>
        <dbReference type="ARBA" id="ARBA00047368"/>
    </source>
</evidence>
<evidence type="ECO:0000256" key="5">
    <source>
        <dbReference type="ARBA" id="ARBA00022989"/>
    </source>
</evidence>
<evidence type="ECO:0000256" key="2">
    <source>
        <dbReference type="ARBA" id="ARBA00004127"/>
    </source>
</evidence>
<comment type="catalytic activity">
    <reaction evidence="14">
        <text>13-(9Z-octadecenoyloxy)-octadecanoate + H2O = 13-hydroxy-octadecanoate + (9Z)-octadecenoate + H(+)</text>
        <dbReference type="Rhea" id="RHEA:52064"/>
        <dbReference type="ChEBI" id="CHEBI:15377"/>
        <dbReference type="ChEBI" id="CHEBI:15378"/>
        <dbReference type="ChEBI" id="CHEBI:30823"/>
        <dbReference type="ChEBI" id="CHEBI:136303"/>
        <dbReference type="ChEBI" id="CHEBI:136304"/>
    </reaction>
    <physiologicalReaction direction="left-to-right" evidence="14">
        <dbReference type="Rhea" id="RHEA:52065"/>
    </physiologicalReaction>
</comment>
<evidence type="ECO:0000256" key="11">
    <source>
        <dbReference type="ARBA" id="ARBA00048701"/>
    </source>
</evidence>
<evidence type="ECO:0000256" key="16">
    <source>
        <dbReference type="ARBA" id="ARBA00049428"/>
    </source>
</evidence>
<evidence type="ECO:0000256" key="9">
    <source>
        <dbReference type="ARBA" id="ARBA00047863"/>
    </source>
</evidence>
<comment type="catalytic activity">
    <reaction evidence="15">
        <text>13-(9Z-hexadecenoyloxy)-octadecanoate + H2O = 13-hydroxy-octadecanoate + (9Z)-hexadecenoate + H(+)</text>
        <dbReference type="Rhea" id="RHEA:52076"/>
        <dbReference type="ChEBI" id="CHEBI:15377"/>
        <dbReference type="ChEBI" id="CHEBI:15378"/>
        <dbReference type="ChEBI" id="CHEBI:32372"/>
        <dbReference type="ChEBI" id="CHEBI:136304"/>
        <dbReference type="ChEBI" id="CHEBI:136315"/>
    </reaction>
    <physiologicalReaction direction="left-to-right" evidence="15">
        <dbReference type="Rhea" id="RHEA:52077"/>
    </physiologicalReaction>
</comment>
<evidence type="ECO:0000256" key="8">
    <source>
        <dbReference type="ARBA" id="ARBA00047427"/>
    </source>
</evidence>
<feature type="transmembrane region" description="Helical" evidence="17">
    <location>
        <begin position="45"/>
        <end position="64"/>
    </location>
</feature>
<comment type="catalytic activity">
    <reaction evidence="1">
        <text>9-(9Z-hexadecenoyloxy)-octadecanoate + H2O = (9Z)-hexadecenoate + 9-hydroxy-octadecanoate + H(+)</text>
        <dbReference type="Rhea" id="RHEA:52068"/>
        <dbReference type="ChEBI" id="CHEBI:15377"/>
        <dbReference type="ChEBI" id="CHEBI:15378"/>
        <dbReference type="ChEBI" id="CHEBI:32372"/>
        <dbReference type="ChEBI" id="CHEBI:136286"/>
        <dbReference type="ChEBI" id="CHEBI:136309"/>
    </reaction>
    <physiologicalReaction direction="left-to-right" evidence="1">
        <dbReference type="Rhea" id="RHEA:52069"/>
    </physiologicalReaction>
</comment>
<feature type="transmembrane region" description="Helical" evidence="17">
    <location>
        <begin position="192"/>
        <end position="218"/>
    </location>
</feature>
<evidence type="ECO:0000256" key="15">
    <source>
        <dbReference type="ARBA" id="ARBA00049322"/>
    </source>
</evidence>
<comment type="catalytic activity">
    <reaction evidence="13">
        <text>9-octadecanoyloxy-octadecanoate + H2O = 9-hydroxy-octadecanoate + octadecanoate + H(+)</text>
        <dbReference type="Rhea" id="RHEA:52096"/>
        <dbReference type="ChEBI" id="CHEBI:15377"/>
        <dbReference type="ChEBI" id="CHEBI:15378"/>
        <dbReference type="ChEBI" id="CHEBI:25629"/>
        <dbReference type="ChEBI" id="CHEBI:136286"/>
        <dbReference type="ChEBI" id="CHEBI:136373"/>
    </reaction>
    <physiologicalReaction direction="left-to-right" evidence="13">
        <dbReference type="Rhea" id="RHEA:52097"/>
    </physiologicalReaction>
</comment>
<comment type="catalytic activity">
    <reaction evidence="16">
        <text>12-(9Z-hexadecenoyloxy)-octadecanoate + H2O = 12-hydroxyoctadecanoate + (9Z)-hexadecenoate + H(+)</text>
        <dbReference type="Rhea" id="RHEA:52072"/>
        <dbReference type="ChEBI" id="CHEBI:15377"/>
        <dbReference type="ChEBI" id="CHEBI:15378"/>
        <dbReference type="ChEBI" id="CHEBI:32372"/>
        <dbReference type="ChEBI" id="CHEBI:84201"/>
        <dbReference type="ChEBI" id="CHEBI:136312"/>
    </reaction>
    <physiologicalReaction direction="left-to-right" evidence="16">
        <dbReference type="Rhea" id="RHEA:52073"/>
    </physiologicalReaction>
</comment>
<evidence type="ECO:0000256" key="13">
    <source>
        <dbReference type="ARBA" id="ARBA00049221"/>
    </source>
</evidence>
<protein>
    <submittedName>
        <fullName evidence="18">Uncharacterized protein</fullName>
    </submittedName>
</protein>
<feature type="non-terminal residue" evidence="18">
    <location>
        <position position="1"/>
    </location>
</feature>
<accession>A0AAN5C7P5</accession>
<evidence type="ECO:0000256" key="4">
    <source>
        <dbReference type="ARBA" id="ARBA00022692"/>
    </source>
</evidence>
<keyword evidence="6 17" id="KW-0472">Membrane</keyword>
<comment type="catalytic activity">
    <reaction evidence="12">
        <text>9-(9Z-octadecenoyloxy)-octadecanoate + H2O = 9-hydroxy-octadecanoate + (9Z)-octadecenoate + H(+)</text>
        <dbReference type="Rhea" id="RHEA:52048"/>
        <dbReference type="ChEBI" id="CHEBI:15377"/>
        <dbReference type="ChEBI" id="CHEBI:15378"/>
        <dbReference type="ChEBI" id="CHEBI:30823"/>
        <dbReference type="ChEBI" id="CHEBI:136282"/>
        <dbReference type="ChEBI" id="CHEBI:136286"/>
    </reaction>
    <physiologicalReaction direction="left-to-right" evidence="12">
        <dbReference type="Rhea" id="RHEA:52049"/>
    </physiologicalReaction>
</comment>
<feature type="transmembrane region" description="Helical" evidence="17">
    <location>
        <begin position="85"/>
        <end position="105"/>
    </location>
</feature>
<evidence type="ECO:0000256" key="6">
    <source>
        <dbReference type="ARBA" id="ARBA00023136"/>
    </source>
</evidence>
<comment type="caution">
    <text evidence="18">The sequence shown here is derived from an EMBL/GenBank/DDBJ whole genome shotgun (WGS) entry which is preliminary data.</text>
</comment>
<dbReference type="EMBL" id="BTRK01000001">
    <property type="protein sequence ID" value="GMR33860.1"/>
    <property type="molecule type" value="Genomic_DNA"/>
</dbReference>
<comment type="subcellular location">
    <subcellularLocation>
        <location evidence="2">Endomembrane system</location>
        <topology evidence="2">Multi-pass membrane protein</topology>
    </subcellularLocation>
</comment>
<dbReference type="Pfam" id="PF04750">
    <property type="entry name" value="Far-17a_AIG1"/>
    <property type="match status" value="1"/>
</dbReference>
<evidence type="ECO:0000256" key="14">
    <source>
        <dbReference type="ARBA" id="ARBA00049296"/>
    </source>
</evidence>
<comment type="catalytic activity">
    <reaction evidence="7">
        <text>12-hexadecanoyloxy-octadecanoate + H2O = 12-hydroxyoctadecanoate + hexadecanoate + H(+)</text>
        <dbReference type="Rhea" id="RHEA:52056"/>
        <dbReference type="ChEBI" id="CHEBI:7896"/>
        <dbReference type="ChEBI" id="CHEBI:15377"/>
        <dbReference type="ChEBI" id="CHEBI:15378"/>
        <dbReference type="ChEBI" id="CHEBI:83677"/>
        <dbReference type="ChEBI" id="CHEBI:84201"/>
    </reaction>
    <physiologicalReaction direction="left-to-right" evidence="7">
        <dbReference type="Rhea" id="RHEA:52057"/>
    </physiologicalReaction>
</comment>
<feature type="transmembrane region" description="Helical" evidence="17">
    <location>
        <begin position="13"/>
        <end position="33"/>
    </location>
</feature>
<comment type="catalytic activity">
    <reaction evidence="9">
        <text>9-hexadecanoyloxy-octadecanoate + H2O = 9-hydroxy-octadecanoate + hexadecanoate + H(+)</text>
        <dbReference type="Rhea" id="RHEA:52052"/>
        <dbReference type="ChEBI" id="CHEBI:7896"/>
        <dbReference type="ChEBI" id="CHEBI:15377"/>
        <dbReference type="ChEBI" id="CHEBI:15378"/>
        <dbReference type="ChEBI" id="CHEBI:83670"/>
        <dbReference type="ChEBI" id="CHEBI:136286"/>
    </reaction>
    <physiologicalReaction direction="left-to-right" evidence="9">
        <dbReference type="Rhea" id="RHEA:52053"/>
    </physiologicalReaction>
</comment>
<evidence type="ECO:0000256" key="1">
    <source>
        <dbReference type="ARBA" id="ARBA00000923"/>
    </source>
</evidence>
<dbReference type="Proteomes" id="UP001328107">
    <property type="component" value="Unassembled WGS sequence"/>
</dbReference>
<comment type="catalytic activity">
    <reaction evidence="10">
        <text>12-octadecanoyloxy-octadecanoate + H2O = 12-hydroxyoctadecanoate + octadecanoate + H(+)</text>
        <dbReference type="Rhea" id="RHEA:52080"/>
        <dbReference type="ChEBI" id="CHEBI:15377"/>
        <dbReference type="ChEBI" id="CHEBI:15378"/>
        <dbReference type="ChEBI" id="CHEBI:25629"/>
        <dbReference type="ChEBI" id="CHEBI:84201"/>
        <dbReference type="ChEBI" id="CHEBI:136330"/>
    </reaction>
    <physiologicalReaction direction="left-to-right" evidence="10">
        <dbReference type="Rhea" id="RHEA:52081"/>
    </physiologicalReaction>
</comment>
<name>A0AAN5C7P5_9BILA</name>
<keyword evidence="19" id="KW-1185">Reference proteome</keyword>
<feature type="transmembrane region" description="Helical" evidence="17">
    <location>
        <begin position="156"/>
        <end position="180"/>
    </location>
</feature>
<keyword evidence="5 17" id="KW-1133">Transmembrane helix</keyword>
<evidence type="ECO:0000313" key="18">
    <source>
        <dbReference type="EMBL" id="GMR33860.1"/>
    </source>
</evidence>
<gene>
    <name evidence="18" type="ORF">PMAYCL1PPCAC_04055</name>
</gene>
<proteinExistence type="inferred from homology"/>
<reference evidence="19" key="1">
    <citation type="submission" date="2022-10" db="EMBL/GenBank/DDBJ databases">
        <title>Genome assembly of Pristionchus species.</title>
        <authorList>
            <person name="Yoshida K."/>
            <person name="Sommer R.J."/>
        </authorList>
    </citation>
    <scope>NUCLEOTIDE SEQUENCE [LARGE SCALE GENOMIC DNA]</scope>
    <source>
        <strain evidence="19">RS5460</strain>
    </source>
</reference>
<keyword evidence="4 17" id="KW-0812">Transmembrane</keyword>
<comment type="similarity">
    <text evidence="3">Belongs to the AIG1 family.</text>
</comment>
<evidence type="ECO:0000256" key="3">
    <source>
        <dbReference type="ARBA" id="ARBA00009300"/>
    </source>
</evidence>
<evidence type="ECO:0000313" key="19">
    <source>
        <dbReference type="Proteomes" id="UP001328107"/>
    </source>
</evidence>
<dbReference type="GO" id="GO:0016020">
    <property type="term" value="C:membrane"/>
    <property type="evidence" value="ECO:0007669"/>
    <property type="project" value="InterPro"/>
</dbReference>
<dbReference type="PANTHER" id="PTHR10989">
    <property type="entry name" value="ANDROGEN-INDUCED PROTEIN 1-RELATED"/>
    <property type="match status" value="1"/>
</dbReference>
<dbReference type="GO" id="GO:0012505">
    <property type="term" value="C:endomembrane system"/>
    <property type="evidence" value="ECO:0007669"/>
    <property type="project" value="UniProtKB-SubCell"/>
</dbReference>
<dbReference type="PANTHER" id="PTHR10989:SF23">
    <property type="entry name" value="FAR-17A_AIG1-LIKE PROTEIN"/>
    <property type="match status" value="1"/>
</dbReference>
<evidence type="ECO:0000256" key="17">
    <source>
        <dbReference type="SAM" id="Phobius"/>
    </source>
</evidence>
<comment type="catalytic activity">
    <reaction evidence="11">
        <text>12-(9Z-octadecenoyloxy)-octadecanoate + H2O = 12-hydroxyoctadecanoate + (9Z)-octadecenoate + H(+)</text>
        <dbReference type="Rhea" id="RHEA:52060"/>
        <dbReference type="ChEBI" id="CHEBI:15377"/>
        <dbReference type="ChEBI" id="CHEBI:15378"/>
        <dbReference type="ChEBI" id="CHEBI:30823"/>
        <dbReference type="ChEBI" id="CHEBI:84201"/>
        <dbReference type="ChEBI" id="CHEBI:136302"/>
    </reaction>
    <physiologicalReaction direction="left-to-right" evidence="11">
        <dbReference type="Rhea" id="RHEA:52061"/>
    </physiologicalReaction>
</comment>
<evidence type="ECO:0000256" key="12">
    <source>
        <dbReference type="ARBA" id="ARBA00048800"/>
    </source>
</evidence>
<evidence type="ECO:0000256" key="10">
    <source>
        <dbReference type="ARBA" id="ARBA00048680"/>
    </source>
</evidence>
<comment type="catalytic activity">
    <reaction evidence="8">
        <text>13-octadecanoyloxy-octadecanoate + H2O = 13-hydroxy-octadecanoate + octadecanoate + H(+)</text>
        <dbReference type="Rhea" id="RHEA:52084"/>
        <dbReference type="ChEBI" id="CHEBI:15377"/>
        <dbReference type="ChEBI" id="CHEBI:15378"/>
        <dbReference type="ChEBI" id="CHEBI:25629"/>
        <dbReference type="ChEBI" id="CHEBI:136304"/>
        <dbReference type="ChEBI" id="CHEBI:136335"/>
    </reaction>
    <physiologicalReaction direction="left-to-right" evidence="8">
        <dbReference type="Rhea" id="RHEA:52085"/>
    </physiologicalReaction>
</comment>
<dbReference type="AlphaFoldDB" id="A0AAN5C7P5"/>